<keyword evidence="3 7" id="KW-0812">Transmembrane</keyword>
<dbReference type="OrthoDB" id="2250022at2759"/>
<evidence type="ECO:0000259" key="8">
    <source>
        <dbReference type="PROSITE" id="PS50850"/>
    </source>
</evidence>
<feature type="transmembrane region" description="Helical" evidence="7">
    <location>
        <begin position="113"/>
        <end position="135"/>
    </location>
</feature>
<dbReference type="InterPro" id="IPR011701">
    <property type="entry name" value="MFS"/>
</dbReference>
<feature type="domain" description="Major facilitator superfamily (MFS) profile" evidence="8">
    <location>
        <begin position="74"/>
        <end position="494"/>
    </location>
</feature>
<evidence type="ECO:0000256" key="3">
    <source>
        <dbReference type="ARBA" id="ARBA00022692"/>
    </source>
</evidence>
<evidence type="ECO:0000313" key="9">
    <source>
        <dbReference type="EMBL" id="KAG9249929.1"/>
    </source>
</evidence>
<feature type="transmembrane region" description="Helical" evidence="7">
    <location>
        <begin position="173"/>
        <end position="193"/>
    </location>
</feature>
<dbReference type="PANTHER" id="PTHR43791">
    <property type="entry name" value="PERMEASE-RELATED"/>
    <property type="match status" value="1"/>
</dbReference>
<feature type="transmembrane region" description="Helical" evidence="7">
    <location>
        <begin position="377"/>
        <end position="395"/>
    </location>
</feature>
<dbReference type="PROSITE" id="PS50850">
    <property type="entry name" value="MFS"/>
    <property type="match status" value="1"/>
</dbReference>
<dbReference type="Proteomes" id="UP000887229">
    <property type="component" value="Unassembled WGS sequence"/>
</dbReference>
<feature type="region of interest" description="Disordered" evidence="6">
    <location>
        <begin position="1"/>
        <end position="20"/>
    </location>
</feature>
<dbReference type="GO" id="GO:0022857">
    <property type="term" value="F:transmembrane transporter activity"/>
    <property type="evidence" value="ECO:0007669"/>
    <property type="project" value="InterPro"/>
</dbReference>
<evidence type="ECO:0000313" key="10">
    <source>
        <dbReference type="Proteomes" id="UP000887229"/>
    </source>
</evidence>
<sequence>MADDTRTTQAKPAATTTPPADEIELAHTSTKNDAPSAVAVKQRGLELPDILRHLSEEERAVLEKKMRRKIDFRLLPMIVIMYILNYIDRNNIAAARYAGLEEDLNMDEDGTQFSTAVSILFVGYILMQVPSNLVLNKIGKPAIYLPASMILWGVISAATAGCHSVGGLYAARFFLGFVEATYFPGCLYYLSCWYTRQELGVRTTYLYAGSLISGAFSGLISAGITGNMDGTLGLRAWRWLFLLEGVVTIAVAFAAFWVLPNFPRTTSWLSEEEAALATWRLEEDIGADDWTNSEEQTLWLGFRLALQDVKMWVLLAILFGNVSAASVTNFFPTVVGTLGYSKVETLLLTSPPYCLGVITTFLNAWHADKTGERFWHITLPLWLAVVTFIIAAATTNVAARYAAIMLMISGLYSGYTTALAWISNTLPRPPAKRAAALGFINAISNCASIYASYLYPKSAAPRYTGAFVHNCVMAAAAIAAAFTLRTMLARLNKKLDRGERVEGAINAAPGEAVEHGFRFKL</sequence>
<dbReference type="FunFam" id="1.20.1250.20:FF:000013">
    <property type="entry name" value="MFS general substrate transporter"/>
    <property type="match status" value="1"/>
</dbReference>
<dbReference type="PANTHER" id="PTHR43791:SF92">
    <property type="entry name" value="AGL026WP"/>
    <property type="match status" value="1"/>
</dbReference>
<dbReference type="EMBL" id="MU251287">
    <property type="protein sequence ID" value="KAG9249929.1"/>
    <property type="molecule type" value="Genomic_DNA"/>
</dbReference>
<feature type="transmembrane region" description="Helical" evidence="7">
    <location>
        <begin position="205"/>
        <end position="224"/>
    </location>
</feature>
<evidence type="ECO:0000256" key="4">
    <source>
        <dbReference type="ARBA" id="ARBA00022989"/>
    </source>
</evidence>
<keyword evidence="2" id="KW-0813">Transport</keyword>
<dbReference type="FunFam" id="1.20.1250.20:FF:000057">
    <property type="entry name" value="MFS general substrate transporter"/>
    <property type="match status" value="1"/>
</dbReference>
<evidence type="ECO:0000256" key="6">
    <source>
        <dbReference type="SAM" id="MobiDB-lite"/>
    </source>
</evidence>
<proteinExistence type="predicted"/>
<dbReference type="InterPro" id="IPR020846">
    <property type="entry name" value="MFS_dom"/>
</dbReference>
<gene>
    <name evidence="9" type="ORF">F5Z01DRAFT_630610</name>
</gene>
<feature type="transmembrane region" description="Helical" evidence="7">
    <location>
        <begin position="346"/>
        <end position="365"/>
    </location>
</feature>
<dbReference type="InterPro" id="IPR036259">
    <property type="entry name" value="MFS_trans_sf"/>
</dbReference>
<feature type="transmembrane region" description="Helical" evidence="7">
    <location>
        <begin position="236"/>
        <end position="259"/>
    </location>
</feature>
<feature type="transmembrane region" description="Helical" evidence="7">
    <location>
        <begin position="467"/>
        <end position="488"/>
    </location>
</feature>
<feature type="compositionally biased region" description="Low complexity" evidence="6">
    <location>
        <begin position="7"/>
        <end position="20"/>
    </location>
</feature>
<feature type="transmembrane region" description="Helical" evidence="7">
    <location>
        <begin position="70"/>
        <end position="87"/>
    </location>
</feature>
<dbReference type="AlphaFoldDB" id="A0A9P8CJX6"/>
<dbReference type="RefSeq" id="XP_046113853.1">
    <property type="nucleotide sequence ID" value="XM_046261738.1"/>
</dbReference>
<accession>A0A9P8CJX6</accession>
<evidence type="ECO:0000256" key="1">
    <source>
        <dbReference type="ARBA" id="ARBA00004141"/>
    </source>
</evidence>
<keyword evidence="5 7" id="KW-0472">Membrane</keyword>
<evidence type="ECO:0000256" key="7">
    <source>
        <dbReference type="SAM" id="Phobius"/>
    </source>
</evidence>
<feature type="transmembrane region" description="Helical" evidence="7">
    <location>
        <begin position="401"/>
        <end position="422"/>
    </location>
</feature>
<feature type="transmembrane region" description="Helical" evidence="7">
    <location>
        <begin position="312"/>
        <end position="334"/>
    </location>
</feature>
<dbReference type="SUPFAM" id="SSF103473">
    <property type="entry name" value="MFS general substrate transporter"/>
    <property type="match status" value="1"/>
</dbReference>
<dbReference type="Gene3D" id="1.20.1250.20">
    <property type="entry name" value="MFS general substrate transporter like domains"/>
    <property type="match status" value="2"/>
</dbReference>
<organism evidence="9 10">
    <name type="scientific">Emericellopsis atlantica</name>
    <dbReference type="NCBI Taxonomy" id="2614577"/>
    <lineage>
        <taxon>Eukaryota</taxon>
        <taxon>Fungi</taxon>
        <taxon>Dikarya</taxon>
        <taxon>Ascomycota</taxon>
        <taxon>Pezizomycotina</taxon>
        <taxon>Sordariomycetes</taxon>
        <taxon>Hypocreomycetidae</taxon>
        <taxon>Hypocreales</taxon>
        <taxon>Bionectriaceae</taxon>
        <taxon>Emericellopsis</taxon>
    </lineage>
</organism>
<dbReference type="GO" id="GO:0016020">
    <property type="term" value="C:membrane"/>
    <property type="evidence" value="ECO:0007669"/>
    <property type="project" value="UniProtKB-SubCell"/>
</dbReference>
<feature type="transmembrane region" description="Helical" evidence="7">
    <location>
        <begin position="142"/>
        <end position="161"/>
    </location>
</feature>
<evidence type="ECO:0000256" key="2">
    <source>
        <dbReference type="ARBA" id="ARBA00022448"/>
    </source>
</evidence>
<dbReference type="Pfam" id="PF07690">
    <property type="entry name" value="MFS_1"/>
    <property type="match status" value="1"/>
</dbReference>
<dbReference type="GeneID" id="70292641"/>
<name>A0A9P8CJX6_9HYPO</name>
<comment type="caution">
    <text evidence="9">The sequence shown here is derived from an EMBL/GenBank/DDBJ whole genome shotgun (WGS) entry which is preliminary data.</text>
</comment>
<evidence type="ECO:0000256" key="5">
    <source>
        <dbReference type="ARBA" id="ARBA00023136"/>
    </source>
</evidence>
<keyword evidence="10" id="KW-1185">Reference proteome</keyword>
<keyword evidence="4 7" id="KW-1133">Transmembrane helix</keyword>
<protein>
    <submittedName>
        <fullName evidence="9">Pantothenate transporter liz1</fullName>
    </submittedName>
</protein>
<feature type="transmembrane region" description="Helical" evidence="7">
    <location>
        <begin position="434"/>
        <end position="455"/>
    </location>
</feature>
<reference evidence="9" key="1">
    <citation type="journal article" date="2021" name="IMA Fungus">
        <title>Genomic characterization of three marine fungi, including Emericellopsis atlantica sp. nov. with signatures of a generalist lifestyle and marine biomass degradation.</title>
        <authorList>
            <person name="Hagestad O.C."/>
            <person name="Hou L."/>
            <person name="Andersen J.H."/>
            <person name="Hansen E.H."/>
            <person name="Altermark B."/>
            <person name="Li C."/>
            <person name="Kuhnert E."/>
            <person name="Cox R.J."/>
            <person name="Crous P.W."/>
            <person name="Spatafora J.W."/>
            <person name="Lail K."/>
            <person name="Amirebrahimi M."/>
            <person name="Lipzen A."/>
            <person name="Pangilinan J."/>
            <person name="Andreopoulos W."/>
            <person name="Hayes R.D."/>
            <person name="Ng V."/>
            <person name="Grigoriev I.V."/>
            <person name="Jackson S.A."/>
            <person name="Sutton T.D.S."/>
            <person name="Dobson A.D.W."/>
            <person name="Rama T."/>
        </authorList>
    </citation>
    <scope>NUCLEOTIDE SEQUENCE</scope>
    <source>
        <strain evidence="9">TS7</strain>
    </source>
</reference>
<comment type="subcellular location">
    <subcellularLocation>
        <location evidence="1">Membrane</location>
        <topology evidence="1">Multi-pass membrane protein</topology>
    </subcellularLocation>
</comment>